<keyword evidence="1" id="KW-0812">Transmembrane</keyword>
<name>A0A830F8G7_9EURY</name>
<keyword evidence="3" id="KW-1185">Reference proteome</keyword>
<proteinExistence type="predicted"/>
<evidence type="ECO:0000256" key="1">
    <source>
        <dbReference type="SAM" id="Phobius"/>
    </source>
</evidence>
<comment type="caution">
    <text evidence="2">The sequence shown here is derived from an EMBL/GenBank/DDBJ whole genome shotgun (WGS) entry which is preliminary data.</text>
</comment>
<evidence type="ECO:0000313" key="3">
    <source>
        <dbReference type="Proteomes" id="UP000607197"/>
    </source>
</evidence>
<reference evidence="2" key="1">
    <citation type="journal article" date="2014" name="Int. J. Syst. Evol. Microbiol.">
        <title>Complete genome sequence of Corynebacterium casei LMG S-19264T (=DSM 44701T), isolated from a smear-ripened cheese.</title>
        <authorList>
            <consortium name="US DOE Joint Genome Institute (JGI-PGF)"/>
            <person name="Walter F."/>
            <person name="Albersmeier A."/>
            <person name="Kalinowski J."/>
            <person name="Ruckert C."/>
        </authorList>
    </citation>
    <scope>NUCLEOTIDE SEQUENCE</scope>
    <source>
        <strain evidence="2">JCM 19596</strain>
    </source>
</reference>
<feature type="transmembrane region" description="Helical" evidence="1">
    <location>
        <begin position="168"/>
        <end position="189"/>
    </location>
</feature>
<dbReference type="Proteomes" id="UP000607197">
    <property type="component" value="Unassembled WGS sequence"/>
</dbReference>
<reference evidence="2" key="2">
    <citation type="submission" date="2020-09" db="EMBL/GenBank/DDBJ databases">
        <authorList>
            <person name="Sun Q."/>
            <person name="Ohkuma M."/>
        </authorList>
    </citation>
    <scope>NUCLEOTIDE SEQUENCE</scope>
    <source>
        <strain evidence="2">JCM 19596</strain>
    </source>
</reference>
<organism evidence="2 3">
    <name type="scientific">Halocalculus aciditolerans</name>
    <dbReference type="NCBI Taxonomy" id="1383812"/>
    <lineage>
        <taxon>Archaea</taxon>
        <taxon>Methanobacteriati</taxon>
        <taxon>Methanobacteriota</taxon>
        <taxon>Stenosarchaea group</taxon>
        <taxon>Halobacteria</taxon>
        <taxon>Halobacteriales</taxon>
        <taxon>Halobacteriaceae</taxon>
        <taxon>Halocalculus</taxon>
    </lineage>
</organism>
<gene>
    <name evidence="2" type="ORF">GCM10009039_34790</name>
</gene>
<dbReference type="InterPro" id="IPR058376">
    <property type="entry name" value="DUF8063"/>
</dbReference>
<dbReference type="Pfam" id="PF26259">
    <property type="entry name" value="DUF8063"/>
    <property type="match status" value="1"/>
</dbReference>
<keyword evidence="1" id="KW-0472">Membrane</keyword>
<evidence type="ECO:0000313" key="2">
    <source>
        <dbReference type="EMBL" id="GGL73723.1"/>
    </source>
</evidence>
<sequence>MDIVAAAVRLRGRTLMDRYTIALLALVALAISPAGVVAANNSTASSDSPSAANNSTAASASGDVVKRIDSLGYISDVEWSDGTMTLTVHSDRYRSATVSGTVGGDSGRFAIRDVTLYRGETTISVAAPTVDGAATATIVTGQCKSEGSCPYVQVGSRAGSPFSGGSTLGWLGGAFASIVTFFGVGWFVLRRGDGSPEVA</sequence>
<dbReference type="AlphaFoldDB" id="A0A830F8G7"/>
<protein>
    <submittedName>
        <fullName evidence="2">Uncharacterized protein</fullName>
    </submittedName>
</protein>
<dbReference type="EMBL" id="BMPG01000011">
    <property type="protein sequence ID" value="GGL73723.1"/>
    <property type="molecule type" value="Genomic_DNA"/>
</dbReference>
<keyword evidence="1" id="KW-1133">Transmembrane helix</keyword>
<accession>A0A830F8G7</accession>